<protein>
    <submittedName>
        <fullName evidence="1">Uncharacterized protein</fullName>
    </submittedName>
</protein>
<sequence>MVLAILITLGGFGLLLLVDYWRAWAWAERQVSSARKRADIEARRSAWNLLQTTVRVGSGWRPTWSHDGELSVRVSAHL</sequence>
<dbReference type="RefSeq" id="WP_128912450.1">
    <property type="nucleotide sequence ID" value="NZ_RDSM01000001.1"/>
</dbReference>
<evidence type="ECO:0000313" key="1">
    <source>
        <dbReference type="EMBL" id="RXH58458.1"/>
    </source>
</evidence>
<accession>A0A4Q0T8H4</accession>
<reference evidence="2" key="2">
    <citation type="submission" date="2019-02" db="EMBL/GenBank/DDBJ databases">
        <title>Granulicella sibirica sp. nov., a psychrotolerant acidobacterium isolated from an organic soil layer in forested tundra, West Siberia.</title>
        <authorList>
            <person name="Oshkin I.Y."/>
            <person name="Kulichevskaya I.S."/>
            <person name="Rijpstra W.I.C."/>
            <person name="Sinninghe Damste J.S."/>
            <person name="Rakitin A.L."/>
            <person name="Ravin N.V."/>
            <person name="Dedysh S.N."/>
        </authorList>
    </citation>
    <scope>NUCLEOTIDE SEQUENCE [LARGE SCALE GENOMIC DNA]</scope>
    <source>
        <strain evidence="2">AF10</strain>
    </source>
</reference>
<dbReference type="AlphaFoldDB" id="A0A4Q0T8H4"/>
<evidence type="ECO:0000313" key="2">
    <source>
        <dbReference type="Proteomes" id="UP000289437"/>
    </source>
</evidence>
<dbReference type="EMBL" id="RDSM01000001">
    <property type="protein sequence ID" value="RXH58458.1"/>
    <property type="molecule type" value="Genomic_DNA"/>
</dbReference>
<comment type="caution">
    <text evidence="1">The sequence shown here is derived from an EMBL/GenBank/DDBJ whole genome shotgun (WGS) entry which is preliminary data.</text>
</comment>
<gene>
    <name evidence="1" type="ORF">GRAN_1768</name>
</gene>
<dbReference type="Proteomes" id="UP000289437">
    <property type="component" value="Unassembled WGS sequence"/>
</dbReference>
<proteinExistence type="predicted"/>
<reference evidence="1 2" key="1">
    <citation type="submission" date="2018-11" db="EMBL/GenBank/DDBJ databases">
        <authorList>
            <person name="Mardanov A.V."/>
            <person name="Ravin N.V."/>
            <person name="Dedysh S.N."/>
        </authorList>
    </citation>
    <scope>NUCLEOTIDE SEQUENCE [LARGE SCALE GENOMIC DNA]</scope>
    <source>
        <strain evidence="1 2">AF10</strain>
    </source>
</reference>
<organism evidence="1 2">
    <name type="scientific">Granulicella sibirica</name>
    <dbReference type="NCBI Taxonomy" id="2479048"/>
    <lineage>
        <taxon>Bacteria</taxon>
        <taxon>Pseudomonadati</taxon>
        <taxon>Acidobacteriota</taxon>
        <taxon>Terriglobia</taxon>
        <taxon>Terriglobales</taxon>
        <taxon>Acidobacteriaceae</taxon>
        <taxon>Granulicella</taxon>
    </lineage>
</organism>
<keyword evidence="2" id="KW-1185">Reference proteome</keyword>
<name>A0A4Q0T8H4_9BACT</name>